<keyword evidence="3" id="KW-1185">Reference proteome</keyword>
<feature type="domain" description="DUF306" evidence="1">
    <location>
        <begin position="28"/>
        <end position="124"/>
    </location>
</feature>
<accession>A0A1I6FPM0</accession>
<dbReference type="AlphaFoldDB" id="A0A1I6FPM0"/>
<evidence type="ECO:0000259" key="1">
    <source>
        <dbReference type="Pfam" id="PF03724"/>
    </source>
</evidence>
<dbReference type="PANTHER" id="PTHR35535">
    <property type="entry name" value="HEAT SHOCK PROTEIN HSLJ"/>
    <property type="match status" value="1"/>
</dbReference>
<organism evidence="2 3">
    <name type="scientific">Litoreibacter janthinus</name>
    <dbReference type="NCBI Taxonomy" id="670154"/>
    <lineage>
        <taxon>Bacteria</taxon>
        <taxon>Pseudomonadati</taxon>
        <taxon>Pseudomonadota</taxon>
        <taxon>Alphaproteobacteria</taxon>
        <taxon>Rhodobacterales</taxon>
        <taxon>Roseobacteraceae</taxon>
        <taxon>Litoreibacter</taxon>
    </lineage>
</organism>
<protein>
    <submittedName>
        <fullName evidence="2">Heat shock protein HslJ</fullName>
    </submittedName>
</protein>
<dbReference type="InterPro" id="IPR053147">
    <property type="entry name" value="Hsp_HslJ-like"/>
</dbReference>
<dbReference type="Proteomes" id="UP000199658">
    <property type="component" value="Unassembled WGS sequence"/>
</dbReference>
<dbReference type="PANTHER" id="PTHR35535:SF2">
    <property type="entry name" value="DUF306 DOMAIN-CONTAINING PROTEIN"/>
    <property type="match status" value="1"/>
</dbReference>
<keyword evidence="2" id="KW-0346">Stress response</keyword>
<dbReference type="Pfam" id="PF03724">
    <property type="entry name" value="META"/>
    <property type="match status" value="1"/>
</dbReference>
<dbReference type="Gene3D" id="2.40.128.270">
    <property type="match status" value="1"/>
</dbReference>
<name>A0A1I6FPM0_9RHOB</name>
<dbReference type="PROSITE" id="PS51257">
    <property type="entry name" value="PROKAR_LIPOPROTEIN"/>
    <property type="match status" value="1"/>
</dbReference>
<dbReference type="EMBL" id="FOYO01000001">
    <property type="protein sequence ID" value="SFR31890.1"/>
    <property type="molecule type" value="Genomic_DNA"/>
</dbReference>
<dbReference type="RefSeq" id="WP_090211064.1">
    <property type="nucleotide sequence ID" value="NZ_FOYO01000001.1"/>
</dbReference>
<dbReference type="InterPro" id="IPR038670">
    <property type="entry name" value="HslJ-like_sf"/>
</dbReference>
<proteinExistence type="predicted"/>
<sequence>MKHLALIALVLLAACKDETISGYAADGAIYSLRTINGVAFEARATLSFPEEGKIAGQAPCNRYSGAQVAPYPWFDVERVISTRMACPDLKAESAFFRSLESMTLSETAGTTLILSNDRGDEMVFRAGE</sequence>
<reference evidence="3" key="1">
    <citation type="submission" date="2016-10" db="EMBL/GenBank/DDBJ databases">
        <authorList>
            <person name="Varghese N."/>
            <person name="Submissions S."/>
        </authorList>
    </citation>
    <scope>NUCLEOTIDE SEQUENCE [LARGE SCALE GENOMIC DNA]</scope>
    <source>
        <strain evidence="3">DSM 26921</strain>
    </source>
</reference>
<evidence type="ECO:0000313" key="2">
    <source>
        <dbReference type="EMBL" id="SFR31890.1"/>
    </source>
</evidence>
<dbReference type="InterPro" id="IPR005184">
    <property type="entry name" value="DUF306_Meta_HslJ"/>
</dbReference>
<dbReference type="STRING" id="670154.SAMN04488002_0024"/>
<evidence type="ECO:0000313" key="3">
    <source>
        <dbReference type="Proteomes" id="UP000199658"/>
    </source>
</evidence>
<gene>
    <name evidence="2" type="ORF">SAMN04488002_0024</name>
</gene>
<dbReference type="OrthoDB" id="7777568at2"/>